<dbReference type="EMBL" id="RWGY01000007">
    <property type="protein sequence ID" value="TVU40436.1"/>
    <property type="molecule type" value="Genomic_DNA"/>
</dbReference>
<gene>
    <name evidence="1" type="ORF">EJB05_13901</name>
</gene>
<dbReference type="Proteomes" id="UP000324897">
    <property type="component" value="Chromosome 4"/>
</dbReference>
<reference evidence="1 2" key="1">
    <citation type="journal article" date="2019" name="Sci. Rep.">
        <title>A high-quality genome of Eragrostis curvula grass provides insights into Poaceae evolution and supports new strategies to enhance forage quality.</title>
        <authorList>
            <person name="Carballo J."/>
            <person name="Santos B.A.C.M."/>
            <person name="Zappacosta D."/>
            <person name="Garbus I."/>
            <person name="Selva J.P."/>
            <person name="Gallo C.A."/>
            <person name="Diaz A."/>
            <person name="Albertini E."/>
            <person name="Caccamo M."/>
            <person name="Echenique V."/>
        </authorList>
    </citation>
    <scope>NUCLEOTIDE SEQUENCE [LARGE SCALE GENOMIC DNA]</scope>
    <source>
        <strain evidence="2">cv. Victoria</strain>
        <tissue evidence="1">Leaf</tissue>
    </source>
</reference>
<dbReference type="AlphaFoldDB" id="A0A5J9VXW2"/>
<name>A0A5J9VXW2_9POAL</name>
<evidence type="ECO:0000313" key="2">
    <source>
        <dbReference type="Proteomes" id="UP000324897"/>
    </source>
</evidence>
<comment type="caution">
    <text evidence="1">The sequence shown here is derived from an EMBL/GenBank/DDBJ whole genome shotgun (WGS) entry which is preliminary data.</text>
</comment>
<accession>A0A5J9VXW2</accession>
<feature type="non-terminal residue" evidence="1">
    <location>
        <position position="1"/>
    </location>
</feature>
<keyword evidence="2" id="KW-1185">Reference proteome</keyword>
<dbReference type="Gramene" id="TVU40436">
    <property type="protein sequence ID" value="TVU40436"/>
    <property type="gene ID" value="EJB05_13901"/>
</dbReference>
<sequence>MDQSNSKQAAKRSKHVLLAREPNRIAAALRAHKGNLCSLVVLEPDADATSVAAWRPLAATRLSGGMLIFNTAADVDETARPVGWPISPSTPVSLLQLELCIVHGLQKLSITAPALEGLQLHRCFGARGFPRLWALPHKSVRVELRGDGLKLVLTLPFFLCASSQEQLLDVEGEDVPEPTDEDLMDKVCNMITMMDDQAVLERSPNSENTQSFVQSWTSSWPSLYYDISVPTSPNSVEE</sequence>
<organism evidence="1 2">
    <name type="scientific">Eragrostis curvula</name>
    <name type="common">weeping love grass</name>
    <dbReference type="NCBI Taxonomy" id="38414"/>
    <lineage>
        <taxon>Eukaryota</taxon>
        <taxon>Viridiplantae</taxon>
        <taxon>Streptophyta</taxon>
        <taxon>Embryophyta</taxon>
        <taxon>Tracheophyta</taxon>
        <taxon>Spermatophyta</taxon>
        <taxon>Magnoliopsida</taxon>
        <taxon>Liliopsida</taxon>
        <taxon>Poales</taxon>
        <taxon>Poaceae</taxon>
        <taxon>PACMAD clade</taxon>
        <taxon>Chloridoideae</taxon>
        <taxon>Eragrostideae</taxon>
        <taxon>Eragrostidinae</taxon>
        <taxon>Eragrostis</taxon>
    </lineage>
</organism>
<protein>
    <submittedName>
        <fullName evidence="1">Uncharacterized protein</fullName>
    </submittedName>
</protein>
<evidence type="ECO:0000313" key="1">
    <source>
        <dbReference type="EMBL" id="TVU40436.1"/>
    </source>
</evidence>
<proteinExistence type="predicted"/>